<dbReference type="SMART" id="SM00487">
    <property type="entry name" value="DEXDc"/>
    <property type="match status" value="1"/>
</dbReference>
<dbReference type="Pfam" id="PF00271">
    <property type="entry name" value="Helicase_C"/>
    <property type="match status" value="1"/>
</dbReference>
<dbReference type="RefSeq" id="XP_022503792.1">
    <property type="nucleotide sequence ID" value="XM_022640292.1"/>
</dbReference>
<dbReference type="PANTHER" id="PTHR45626">
    <property type="entry name" value="TRANSCRIPTION TERMINATION FACTOR 2-RELATED"/>
    <property type="match status" value="1"/>
</dbReference>
<dbReference type="OrthoDB" id="448448at2759"/>
<feature type="compositionally biased region" description="Polar residues" evidence="4">
    <location>
        <begin position="102"/>
        <end position="118"/>
    </location>
</feature>
<dbReference type="GO" id="GO:0005634">
    <property type="term" value="C:nucleus"/>
    <property type="evidence" value="ECO:0007669"/>
    <property type="project" value="TreeGrafter"/>
</dbReference>
<gene>
    <name evidence="7" type="ORF">AYO20_01986</name>
</gene>
<dbReference type="GO" id="GO:0008094">
    <property type="term" value="F:ATP-dependent activity, acting on DNA"/>
    <property type="evidence" value="ECO:0007669"/>
    <property type="project" value="TreeGrafter"/>
</dbReference>
<dbReference type="PROSITE" id="PS51192">
    <property type="entry name" value="HELICASE_ATP_BIND_1"/>
    <property type="match status" value="1"/>
</dbReference>
<evidence type="ECO:0000256" key="3">
    <source>
        <dbReference type="ARBA" id="ARBA00022840"/>
    </source>
</evidence>
<feature type="domain" description="Helicase ATP-binding" evidence="5">
    <location>
        <begin position="364"/>
        <end position="545"/>
    </location>
</feature>
<dbReference type="Proteomes" id="UP000185904">
    <property type="component" value="Unassembled WGS sequence"/>
</dbReference>
<dbReference type="InterPro" id="IPR049730">
    <property type="entry name" value="SNF2/RAD54-like_C"/>
</dbReference>
<evidence type="ECO:0000256" key="4">
    <source>
        <dbReference type="SAM" id="MobiDB-lite"/>
    </source>
</evidence>
<dbReference type="InterPro" id="IPR038718">
    <property type="entry name" value="SNF2-like_sf"/>
</dbReference>
<dbReference type="InterPro" id="IPR001650">
    <property type="entry name" value="Helicase_C-like"/>
</dbReference>
<dbReference type="GO" id="GO:0005524">
    <property type="term" value="F:ATP binding"/>
    <property type="evidence" value="ECO:0007669"/>
    <property type="project" value="UniProtKB-KW"/>
</dbReference>
<accession>A0A178D963</accession>
<dbReference type="CDD" id="cd18008">
    <property type="entry name" value="DEXDc_SHPRH-like"/>
    <property type="match status" value="1"/>
</dbReference>
<protein>
    <submittedName>
        <fullName evidence="7">Uncharacterized protein</fullName>
    </submittedName>
</protein>
<dbReference type="AlphaFoldDB" id="A0A178D963"/>
<evidence type="ECO:0000259" key="6">
    <source>
        <dbReference type="PROSITE" id="PS51194"/>
    </source>
</evidence>
<keyword evidence="1" id="KW-0547">Nucleotide-binding</keyword>
<feature type="region of interest" description="Disordered" evidence="4">
    <location>
        <begin position="81"/>
        <end position="126"/>
    </location>
</feature>
<dbReference type="GeneID" id="34585410"/>
<sequence length="946" mass="105868">MELTKKRSWSTALGDVDTCPDLVRPLDINLWSTAQLNRPTDTKDHHDLEIPQEPFSETCLNDQLAENCHVDLYESREHSLESSARLAARDEPHRADAEPLDETSSGPAIDSDTFSTSRSTEEKEPLVKADEATTVCYGLITNASAKLFPSSQRSSTQFLRKETAFSIRIRSDGITLCDTDAQEVAQLSQQHAAVIKEVKTLCPSLRCEVYLSLDDEIIRNVSKKQAHMVLSCEINLFGPASYGERVGICLGDAHIFLQEPSVLHPSIPYSNPHVYSTTEEGLTPFFISQQSDDTHHFDQEIKNILCETHHGGLQSTFEQDSRIKTTLQPHQIEALDFMLRREATEETHLLSTMYVHELTREEKHAPVNECVGGLLADEMGLGKSLSLLALIIHTLEEARHFMADNHTASPRQVQKIGATLIVTPFSTLQNWQDELSKHLDARALRLYVHHGQAKSRLHSDLATAQVVLTTYETITLERKSSSGHLGQFSWFRIALDEAHWIRNSSTQVFQTLHEFEAERRWCLTGTPVQNGLSDICALTRWLRFHPFDSTRSFRKFITDPLSRRDETGLSNLRRMTRVFQIRRMKQALGLGGVTLRTINVSLSNQEREQYDVVKTSILQTLAEASKVKRAQRSISTLLGIRDLRRICCDGISLQDRSARQLAEISAWGPNVTCNQCGGTIRRAGWPSVFHGQCGHVLCKVCRANSPNNSVEALAEEVSCLICGAVEEDLVSGNSPGATSTYDGVTSLVPPEHDTGNFTPAKIVAVTSKLLELHQELLVGTGKSLVFSYWLHALALLERRLQRHGIQCVRIDGKHSPDDRARALSAFRTDPEVRVMLVTFGTGSVGLTLTEATDVHLMEPHWNPMVEQQAIGRAHRIGQDKPVTVWRYVVEQSIEENIVRKQQRKLYLAKIAHSKHEGECSGGGSRNGPGDEEKLEDLLQECHLLQG</sequence>
<feature type="compositionally biased region" description="Basic and acidic residues" evidence="4">
    <location>
        <begin position="87"/>
        <end position="97"/>
    </location>
</feature>
<dbReference type="CDD" id="cd18793">
    <property type="entry name" value="SF2_C_SNF"/>
    <property type="match status" value="1"/>
</dbReference>
<dbReference type="InterPro" id="IPR027417">
    <property type="entry name" value="P-loop_NTPase"/>
</dbReference>
<keyword evidence="2" id="KW-0378">Hydrolase</keyword>
<dbReference type="SUPFAM" id="SSF52540">
    <property type="entry name" value="P-loop containing nucleoside triphosphate hydrolases"/>
    <property type="match status" value="2"/>
</dbReference>
<dbReference type="PANTHER" id="PTHR45626:SF22">
    <property type="entry name" value="DNA REPAIR PROTEIN RAD5"/>
    <property type="match status" value="1"/>
</dbReference>
<keyword evidence="3" id="KW-0067">ATP-binding</keyword>
<proteinExistence type="predicted"/>
<evidence type="ECO:0000313" key="8">
    <source>
        <dbReference type="Proteomes" id="UP000185904"/>
    </source>
</evidence>
<name>A0A178D963_9EURO</name>
<dbReference type="GO" id="GO:0006281">
    <property type="term" value="P:DNA repair"/>
    <property type="evidence" value="ECO:0007669"/>
    <property type="project" value="TreeGrafter"/>
</dbReference>
<evidence type="ECO:0000256" key="2">
    <source>
        <dbReference type="ARBA" id="ARBA00022801"/>
    </source>
</evidence>
<dbReference type="Gene3D" id="3.40.50.300">
    <property type="entry name" value="P-loop containing nucleotide triphosphate hydrolases"/>
    <property type="match status" value="1"/>
</dbReference>
<comment type="caution">
    <text evidence="7">The sequence shown here is derived from an EMBL/GenBank/DDBJ whole genome shotgun (WGS) entry which is preliminary data.</text>
</comment>
<keyword evidence="8" id="KW-1185">Reference proteome</keyword>
<dbReference type="PROSITE" id="PS51194">
    <property type="entry name" value="HELICASE_CTER"/>
    <property type="match status" value="1"/>
</dbReference>
<dbReference type="EMBL" id="LVCJ01000008">
    <property type="protein sequence ID" value="OAL38780.1"/>
    <property type="molecule type" value="Genomic_DNA"/>
</dbReference>
<dbReference type="InterPro" id="IPR014001">
    <property type="entry name" value="Helicase_ATP-bd"/>
</dbReference>
<dbReference type="Pfam" id="PF00176">
    <property type="entry name" value="SNF2-rel_dom"/>
    <property type="match status" value="1"/>
</dbReference>
<evidence type="ECO:0000259" key="5">
    <source>
        <dbReference type="PROSITE" id="PS51192"/>
    </source>
</evidence>
<dbReference type="InterPro" id="IPR050628">
    <property type="entry name" value="SNF2_RAD54_helicase_TF"/>
</dbReference>
<feature type="domain" description="Helicase C-terminal" evidence="6">
    <location>
        <begin position="764"/>
        <end position="916"/>
    </location>
</feature>
<reference evidence="7 8" key="1">
    <citation type="submission" date="2016-03" db="EMBL/GenBank/DDBJ databases">
        <title>The draft genome sequence of Fonsecaea nubica causative agent of cutaneous subcutaneous infection in human host.</title>
        <authorList>
            <person name="Costa F."/>
            <person name="Sybren D.H."/>
            <person name="Raittz R.T."/>
            <person name="Weiss V.A."/>
            <person name="Leao A.C."/>
            <person name="Gomes R."/>
            <person name="De Souza E.M."/>
            <person name="Pedrosa F.O."/>
            <person name="Steffens M.B."/>
            <person name="Bombassaro A."/>
            <person name="Tadra-Sfeir M.Z."/>
            <person name="Moreno L.F."/>
            <person name="Najafzadeh M.J."/>
            <person name="Felipe M.S."/>
            <person name="Teixeira M."/>
            <person name="Sun J."/>
            <person name="Xi L."/>
            <person name="Castro M.A."/>
            <person name="Vicente V.A."/>
        </authorList>
    </citation>
    <scope>NUCLEOTIDE SEQUENCE [LARGE SCALE GENOMIC DNA]</scope>
    <source>
        <strain evidence="7 8">CBS 269.64</strain>
    </source>
</reference>
<dbReference type="GO" id="GO:0016787">
    <property type="term" value="F:hydrolase activity"/>
    <property type="evidence" value="ECO:0007669"/>
    <property type="project" value="UniProtKB-KW"/>
</dbReference>
<dbReference type="SMART" id="SM00490">
    <property type="entry name" value="HELICc"/>
    <property type="match status" value="1"/>
</dbReference>
<evidence type="ECO:0000313" key="7">
    <source>
        <dbReference type="EMBL" id="OAL38780.1"/>
    </source>
</evidence>
<dbReference type="Gene3D" id="3.40.50.10810">
    <property type="entry name" value="Tandem AAA-ATPase domain"/>
    <property type="match status" value="1"/>
</dbReference>
<evidence type="ECO:0000256" key="1">
    <source>
        <dbReference type="ARBA" id="ARBA00022741"/>
    </source>
</evidence>
<organism evidence="7 8">
    <name type="scientific">Fonsecaea nubica</name>
    <dbReference type="NCBI Taxonomy" id="856822"/>
    <lineage>
        <taxon>Eukaryota</taxon>
        <taxon>Fungi</taxon>
        <taxon>Dikarya</taxon>
        <taxon>Ascomycota</taxon>
        <taxon>Pezizomycotina</taxon>
        <taxon>Eurotiomycetes</taxon>
        <taxon>Chaetothyriomycetidae</taxon>
        <taxon>Chaetothyriales</taxon>
        <taxon>Herpotrichiellaceae</taxon>
        <taxon>Fonsecaea</taxon>
    </lineage>
</organism>
<dbReference type="InterPro" id="IPR000330">
    <property type="entry name" value="SNF2_N"/>
</dbReference>